<protein>
    <submittedName>
        <fullName evidence="2">Predicted protein</fullName>
    </submittedName>
</protein>
<dbReference type="AlphaFoldDB" id="B0CWZ0"/>
<dbReference type="GeneID" id="6071144"/>
<accession>B0CWZ0</accession>
<dbReference type="Proteomes" id="UP000001194">
    <property type="component" value="Unassembled WGS sequence"/>
</dbReference>
<feature type="compositionally biased region" description="Polar residues" evidence="1">
    <location>
        <begin position="1"/>
        <end position="36"/>
    </location>
</feature>
<evidence type="ECO:0000313" key="2">
    <source>
        <dbReference type="EMBL" id="EDR13152.1"/>
    </source>
</evidence>
<feature type="region of interest" description="Disordered" evidence="1">
    <location>
        <begin position="1"/>
        <end position="41"/>
    </location>
</feature>
<proteinExistence type="predicted"/>
<dbReference type="EMBL" id="DS547093">
    <property type="protein sequence ID" value="EDR13152.1"/>
    <property type="molecule type" value="Genomic_DNA"/>
</dbReference>
<organism evidence="3">
    <name type="scientific">Laccaria bicolor (strain S238N-H82 / ATCC MYA-4686)</name>
    <name type="common">Bicoloured deceiver</name>
    <name type="synonym">Laccaria laccata var. bicolor</name>
    <dbReference type="NCBI Taxonomy" id="486041"/>
    <lineage>
        <taxon>Eukaryota</taxon>
        <taxon>Fungi</taxon>
        <taxon>Dikarya</taxon>
        <taxon>Basidiomycota</taxon>
        <taxon>Agaricomycotina</taxon>
        <taxon>Agaricomycetes</taxon>
        <taxon>Agaricomycetidae</taxon>
        <taxon>Agaricales</taxon>
        <taxon>Agaricineae</taxon>
        <taxon>Hydnangiaceae</taxon>
        <taxon>Laccaria</taxon>
    </lineage>
</organism>
<keyword evidence="3" id="KW-1185">Reference proteome</keyword>
<dbReference type="RefSeq" id="XP_001875650.1">
    <property type="nucleotide sequence ID" value="XM_001875615.1"/>
</dbReference>
<evidence type="ECO:0000256" key="1">
    <source>
        <dbReference type="SAM" id="MobiDB-lite"/>
    </source>
</evidence>
<dbReference type="KEGG" id="lbc:LACBIDRAFT_308695"/>
<dbReference type="InParanoid" id="B0CWZ0"/>
<gene>
    <name evidence="2" type="ORF">LACBIDRAFT_308695</name>
</gene>
<dbReference type="HOGENOM" id="CLU_1938526_0_0_1"/>
<name>B0CWZ0_LACBS</name>
<sequence length="130" mass="14112">MSDTLTSIDSTVNTERSSRAQQVGHSSSRNPTSCSPALNEPLDSLRESLVRLGEVHSQDVDQVDTSGIRISSDAPETINDLNRPPTPAEEKTQNIFCKTLDRLSGWMRALPDKGTPDASAQDYDISGLLV</sequence>
<evidence type="ECO:0000313" key="3">
    <source>
        <dbReference type="Proteomes" id="UP000001194"/>
    </source>
</evidence>
<reference evidence="2 3" key="1">
    <citation type="journal article" date="2008" name="Nature">
        <title>The genome of Laccaria bicolor provides insights into mycorrhizal symbiosis.</title>
        <authorList>
            <person name="Martin F."/>
            <person name="Aerts A."/>
            <person name="Ahren D."/>
            <person name="Brun A."/>
            <person name="Danchin E.G.J."/>
            <person name="Duchaussoy F."/>
            <person name="Gibon J."/>
            <person name="Kohler A."/>
            <person name="Lindquist E."/>
            <person name="Pereda V."/>
            <person name="Salamov A."/>
            <person name="Shapiro H.J."/>
            <person name="Wuyts J."/>
            <person name="Blaudez D."/>
            <person name="Buee M."/>
            <person name="Brokstein P."/>
            <person name="Canbaeck B."/>
            <person name="Cohen D."/>
            <person name="Courty P.E."/>
            <person name="Coutinho P.M."/>
            <person name="Delaruelle C."/>
            <person name="Detter J.C."/>
            <person name="Deveau A."/>
            <person name="DiFazio S."/>
            <person name="Duplessis S."/>
            <person name="Fraissinet-Tachet L."/>
            <person name="Lucic E."/>
            <person name="Frey-Klett P."/>
            <person name="Fourrey C."/>
            <person name="Feussner I."/>
            <person name="Gay G."/>
            <person name="Grimwood J."/>
            <person name="Hoegger P.J."/>
            <person name="Jain P."/>
            <person name="Kilaru S."/>
            <person name="Labbe J."/>
            <person name="Lin Y.C."/>
            <person name="Legue V."/>
            <person name="Le Tacon F."/>
            <person name="Marmeisse R."/>
            <person name="Melayah D."/>
            <person name="Montanini B."/>
            <person name="Muratet M."/>
            <person name="Nehls U."/>
            <person name="Niculita-Hirzel H."/>
            <person name="Oudot-Le Secq M.P."/>
            <person name="Peter M."/>
            <person name="Quesneville H."/>
            <person name="Rajashekar B."/>
            <person name="Reich M."/>
            <person name="Rouhier N."/>
            <person name="Schmutz J."/>
            <person name="Yin T."/>
            <person name="Chalot M."/>
            <person name="Henrissat B."/>
            <person name="Kuees U."/>
            <person name="Lucas S."/>
            <person name="Van de Peer Y."/>
            <person name="Podila G.K."/>
            <person name="Polle A."/>
            <person name="Pukkila P.J."/>
            <person name="Richardson P.M."/>
            <person name="Rouze P."/>
            <person name="Sanders I.R."/>
            <person name="Stajich J.E."/>
            <person name="Tunlid A."/>
            <person name="Tuskan G."/>
            <person name="Grigoriev I.V."/>
        </authorList>
    </citation>
    <scope>NUCLEOTIDE SEQUENCE [LARGE SCALE GENOMIC DNA]</scope>
    <source>
        <strain evidence="3">S238N-H82 / ATCC MYA-4686</strain>
    </source>
</reference>